<protein>
    <submittedName>
        <fullName evidence="2">Glycosyltransferase</fullName>
    </submittedName>
</protein>
<evidence type="ECO:0000259" key="1">
    <source>
        <dbReference type="Pfam" id="PF06722"/>
    </source>
</evidence>
<dbReference type="PANTHER" id="PTHR48050:SF13">
    <property type="entry name" value="STEROL 3-BETA-GLUCOSYLTRANSFERASE UGT80A2"/>
    <property type="match status" value="1"/>
</dbReference>
<dbReference type="GO" id="GO:0017000">
    <property type="term" value="P:antibiotic biosynthetic process"/>
    <property type="evidence" value="ECO:0007669"/>
    <property type="project" value="UniProtKB-ARBA"/>
</dbReference>
<keyword evidence="3" id="KW-1185">Reference proteome</keyword>
<dbReference type="InterPro" id="IPR050426">
    <property type="entry name" value="Glycosyltransferase_28"/>
</dbReference>
<reference evidence="2 3" key="1">
    <citation type="submission" date="2018-01" db="EMBL/GenBank/DDBJ databases">
        <title>Glutamicibacter soli strain NHPC-3 Whole genome sequence and assembly.</title>
        <authorList>
            <person name="Choudhury P."/>
            <person name="Gupta D."/>
            <person name="Sengupta K."/>
            <person name="Jawed A."/>
            <person name="Sultana N."/>
            <person name="Saha P."/>
        </authorList>
    </citation>
    <scope>NUCLEOTIDE SEQUENCE [LARGE SCALE GENOMIC DNA]</scope>
    <source>
        <strain evidence="2 3">NHPC-3</strain>
    </source>
</reference>
<gene>
    <name evidence="2" type="ORF">C1H84_03240</name>
</gene>
<name>A0A365YQT1_9MICC</name>
<dbReference type="Pfam" id="PF06722">
    <property type="entry name" value="EryCIII-like_C"/>
    <property type="match status" value="1"/>
</dbReference>
<dbReference type="AlphaFoldDB" id="A0A365YQT1"/>
<dbReference type="PANTHER" id="PTHR48050">
    <property type="entry name" value="STEROL 3-BETA-GLUCOSYLTRANSFERASE"/>
    <property type="match status" value="1"/>
</dbReference>
<dbReference type="InterPro" id="IPR002213">
    <property type="entry name" value="UDP_glucos_trans"/>
</dbReference>
<evidence type="ECO:0000313" key="3">
    <source>
        <dbReference type="Proteomes" id="UP000252167"/>
    </source>
</evidence>
<keyword evidence="2" id="KW-0808">Transferase</keyword>
<evidence type="ECO:0000313" key="2">
    <source>
        <dbReference type="EMBL" id="RBM04304.1"/>
    </source>
</evidence>
<dbReference type="RefSeq" id="WP_113606501.1">
    <property type="nucleotide sequence ID" value="NZ_POAF01000001.1"/>
</dbReference>
<dbReference type="GO" id="GO:0008194">
    <property type="term" value="F:UDP-glycosyltransferase activity"/>
    <property type="evidence" value="ECO:0007669"/>
    <property type="project" value="InterPro"/>
</dbReference>
<dbReference type="CDD" id="cd03784">
    <property type="entry name" value="GT1_Gtf-like"/>
    <property type="match status" value="1"/>
</dbReference>
<comment type="caution">
    <text evidence="2">The sequence shown here is derived from an EMBL/GenBank/DDBJ whole genome shotgun (WGS) entry which is preliminary data.</text>
</comment>
<dbReference type="GO" id="GO:0016758">
    <property type="term" value="F:hexosyltransferase activity"/>
    <property type="evidence" value="ECO:0007669"/>
    <property type="project" value="UniProtKB-ARBA"/>
</dbReference>
<dbReference type="Gene3D" id="3.40.50.2000">
    <property type="entry name" value="Glycogen Phosphorylase B"/>
    <property type="match status" value="2"/>
</dbReference>
<dbReference type="InterPro" id="IPR010610">
    <property type="entry name" value="EryCIII-like_C"/>
</dbReference>
<sequence length="424" mass="45103">MAHILVASSPFAGHVRPTLAVAEALLLRGHRVTAYTGRRYARDFEALGCRILPWQAATDYDERNLAASFPQLQSTGRRAVFANLEHVFIGNAPGQLDDLRRAHAARPFDILVGEQMMLGAGMLAELQSLPWASLSVLPLSLPSRNLPPSGLGLQPLPGALGHARDALLRRVTRRVMRPLDAALAEVRKQAGPPEHQLFGQAGFSTQLTIAHGAPGIEFPRPDLPGYVHYAGLLARPIVHAGPEPDWLREVRSFKGPVVLVTQGTLNTDPQELLQPALDALRDEDLLVVASSAGRSVQRIPPNARVHEFLPFGDLLPLASCAVTNGGWGGVLQMAAAGVPMVVAGGTLDKPEVAARVACAGLGLDLRTGTPTPRKILRAVRSILAEPGFRTRTAAVGDQLHRLGGAPKAAELIESLAPGASPRVP</sequence>
<dbReference type="EMBL" id="POAF01000001">
    <property type="protein sequence ID" value="RBM04304.1"/>
    <property type="molecule type" value="Genomic_DNA"/>
</dbReference>
<accession>A0A365YQT1</accession>
<dbReference type="SUPFAM" id="SSF53756">
    <property type="entry name" value="UDP-Glycosyltransferase/glycogen phosphorylase"/>
    <property type="match status" value="1"/>
</dbReference>
<dbReference type="Proteomes" id="UP000252167">
    <property type="component" value="Unassembled WGS sequence"/>
</dbReference>
<proteinExistence type="predicted"/>
<feature type="domain" description="Erythromycin biosynthesis protein CIII-like C-terminal" evidence="1">
    <location>
        <begin position="283"/>
        <end position="399"/>
    </location>
</feature>
<organism evidence="2 3">
    <name type="scientific">Glutamicibacter soli</name>
    <dbReference type="NCBI Taxonomy" id="453836"/>
    <lineage>
        <taxon>Bacteria</taxon>
        <taxon>Bacillati</taxon>
        <taxon>Actinomycetota</taxon>
        <taxon>Actinomycetes</taxon>
        <taxon>Micrococcales</taxon>
        <taxon>Micrococcaceae</taxon>
        <taxon>Glutamicibacter</taxon>
    </lineage>
</organism>